<feature type="region of interest" description="Disordered" evidence="4">
    <location>
        <begin position="151"/>
        <end position="204"/>
    </location>
</feature>
<dbReference type="InterPro" id="IPR050181">
    <property type="entry name" value="Cold_shock_domain"/>
</dbReference>
<comment type="caution">
    <text evidence="6">The sequence shown here is derived from an EMBL/GenBank/DDBJ whole genome shotgun (WGS) entry which is preliminary data.</text>
</comment>
<dbReference type="RefSeq" id="WP_183513509.1">
    <property type="nucleotide sequence ID" value="NZ_JACIBU010000001.1"/>
</dbReference>
<dbReference type="InterPro" id="IPR011129">
    <property type="entry name" value="CSD"/>
</dbReference>
<accession>A0A839Y4A0</accession>
<evidence type="ECO:0000313" key="6">
    <source>
        <dbReference type="EMBL" id="MBB3675054.1"/>
    </source>
</evidence>
<dbReference type="SMART" id="SM00357">
    <property type="entry name" value="CSP"/>
    <property type="match status" value="4"/>
</dbReference>
<dbReference type="GO" id="GO:0003676">
    <property type="term" value="F:nucleic acid binding"/>
    <property type="evidence" value="ECO:0007669"/>
    <property type="project" value="InterPro"/>
</dbReference>
<evidence type="ECO:0000256" key="2">
    <source>
        <dbReference type="ARBA" id="ARBA00022490"/>
    </source>
</evidence>
<dbReference type="PRINTS" id="PR00050">
    <property type="entry name" value="COLDSHOCK"/>
</dbReference>
<dbReference type="SUPFAM" id="SSF50249">
    <property type="entry name" value="Nucleic acid-binding proteins"/>
    <property type="match status" value="4"/>
</dbReference>
<protein>
    <submittedName>
        <fullName evidence="6">CspA family cold shock protein</fullName>
    </submittedName>
</protein>
<evidence type="ECO:0000256" key="4">
    <source>
        <dbReference type="SAM" id="MobiDB-lite"/>
    </source>
</evidence>
<reference evidence="6 7" key="1">
    <citation type="submission" date="2020-08" db="EMBL/GenBank/DDBJ databases">
        <title>Sequencing the genomes of 1000 actinobacteria strains.</title>
        <authorList>
            <person name="Klenk H.-P."/>
        </authorList>
    </citation>
    <scope>NUCLEOTIDE SEQUENCE [LARGE SCALE GENOMIC DNA]</scope>
    <source>
        <strain evidence="6 7">DSM 16678</strain>
    </source>
</reference>
<feature type="compositionally biased region" description="Basic and acidic residues" evidence="4">
    <location>
        <begin position="273"/>
        <end position="292"/>
    </location>
</feature>
<feature type="region of interest" description="Disordered" evidence="4">
    <location>
        <begin position="49"/>
        <end position="107"/>
    </location>
</feature>
<dbReference type="PROSITE" id="PS00352">
    <property type="entry name" value="CSD_1"/>
    <property type="match status" value="4"/>
</dbReference>
<feature type="compositionally biased region" description="Basic and acidic residues" evidence="4">
    <location>
        <begin position="174"/>
        <end position="193"/>
    </location>
</feature>
<dbReference type="InterPro" id="IPR002059">
    <property type="entry name" value="CSP_DNA-bd"/>
</dbReference>
<feature type="domain" description="CSD" evidence="5">
    <location>
        <begin position="199"/>
        <end position="265"/>
    </location>
</feature>
<gene>
    <name evidence="6" type="ORF">FHX36_000789</name>
</gene>
<dbReference type="Pfam" id="PF00313">
    <property type="entry name" value="CSD"/>
    <property type="match status" value="4"/>
</dbReference>
<name>A0A839Y4A0_9ACTN</name>
<proteinExistence type="predicted"/>
<feature type="region of interest" description="Disordered" evidence="4">
    <location>
        <begin position="349"/>
        <end position="368"/>
    </location>
</feature>
<dbReference type="FunFam" id="2.40.50.140:FF:000006">
    <property type="entry name" value="Cold shock protein CspC"/>
    <property type="match status" value="2"/>
</dbReference>
<comment type="subcellular location">
    <subcellularLocation>
        <location evidence="1 3">Cytoplasm</location>
    </subcellularLocation>
</comment>
<dbReference type="Proteomes" id="UP000580718">
    <property type="component" value="Unassembled WGS sequence"/>
</dbReference>
<evidence type="ECO:0000313" key="7">
    <source>
        <dbReference type="Proteomes" id="UP000580718"/>
    </source>
</evidence>
<dbReference type="PANTHER" id="PTHR11544">
    <property type="entry name" value="COLD SHOCK DOMAIN CONTAINING PROTEINS"/>
    <property type="match status" value="1"/>
</dbReference>
<dbReference type="GO" id="GO:0005737">
    <property type="term" value="C:cytoplasm"/>
    <property type="evidence" value="ECO:0007669"/>
    <property type="project" value="UniProtKB-SubCell"/>
</dbReference>
<feature type="domain" description="CSD" evidence="5">
    <location>
        <begin position="101"/>
        <end position="167"/>
    </location>
</feature>
<organism evidence="6 7">
    <name type="scientific">Modestobacter versicolor</name>
    <dbReference type="NCBI Taxonomy" id="429133"/>
    <lineage>
        <taxon>Bacteria</taxon>
        <taxon>Bacillati</taxon>
        <taxon>Actinomycetota</taxon>
        <taxon>Actinomycetes</taxon>
        <taxon>Geodermatophilales</taxon>
        <taxon>Geodermatophilaceae</taxon>
        <taxon>Modestobacter</taxon>
    </lineage>
</organism>
<evidence type="ECO:0000259" key="5">
    <source>
        <dbReference type="PROSITE" id="PS51857"/>
    </source>
</evidence>
<dbReference type="InterPro" id="IPR019844">
    <property type="entry name" value="CSD_CS"/>
</dbReference>
<keyword evidence="2" id="KW-0963">Cytoplasm</keyword>
<dbReference type="InterPro" id="IPR012340">
    <property type="entry name" value="NA-bd_OB-fold"/>
</dbReference>
<feature type="domain" description="CSD" evidence="5">
    <location>
        <begin position="1"/>
        <end position="67"/>
    </location>
</feature>
<feature type="domain" description="CSD" evidence="5">
    <location>
        <begin position="301"/>
        <end position="367"/>
    </location>
</feature>
<dbReference type="AlphaFoldDB" id="A0A839Y4A0"/>
<feature type="region of interest" description="Disordered" evidence="4">
    <location>
        <begin position="249"/>
        <end position="305"/>
    </location>
</feature>
<dbReference type="PROSITE" id="PS51857">
    <property type="entry name" value="CSD_2"/>
    <property type="match status" value="4"/>
</dbReference>
<dbReference type="CDD" id="cd04458">
    <property type="entry name" value="CSP_CDS"/>
    <property type="match status" value="4"/>
</dbReference>
<dbReference type="EMBL" id="JACIBU010000001">
    <property type="protein sequence ID" value="MBB3675054.1"/>
    <property type="molecule type" value="Genomic_DNA"/>
</dbReference>
<evidence type="ECO:0000256" key="1">
    <source>
        <dbReference type="ARBA" id="ARBA00004496"/>
    </source>
</evidence>
<dbReference type="Gene3D" id="2.40.50.140">
    <property type="entry name" value="Nucleic acid-binding proteins"/>
    <property type="match status" value="4"/>
</dbReference>
<sequence length="368" mass="39377">MPQGTVKWFNAEKGFGFIEPDDGGQDVFAHFSAIADDGGYRSLDEGQRVEYTASPGDRGMQADSIQPLGGGGRPPAREQRGHRDDPRQVRAPRAPQRGGGGSEGTVRWFNAEKGFGFIEPDEGGDDVFVHFSAIVDDGGYRSLEEGQRVEYTASPGQRGLQADSVQPLGGGRAPARDDRRQSGPRDSGHDRAPQRGGGGSEGTVRWFNAEKGFGFIEPDGGGEDVFVHFSAIADDGGYRSLEEGQRVEFSASPGQRGLQADHVQPLGGGGRPPAREPRRDDRRPSAPRDRAPRAPRGGGASGQGTVRFFNAEKGFGFIEPDDGGDDVFVHFSAIADRGGYRSLDEGQRVEYSASQGDRGMQADSVDPL</sequence>
<evidence type="ECO:0000256" key="3">
    <source>
        <dbReference type="RuleBase" id="RU000408"/>
    </source>
</evidence>
<feature type="compositionally biased region" description="Basic and acidic residues" evidence="4">
    <location>
        <begin position="75"/>
        <end position="88"/>
    </location>
</feature>